<dbReference type="InterPro" id="IPR021475">
    <property type="entry name" value="Pants/Emi1-like"/>
</dbReference>
<dbReference type="PANTHER" id="PTHR28052">
    <property type="entry name" value="UPF0545 PROTEIN C22ORF39"/>
    <property type="match status" value="1"/>
</dbReference>
<evidence type="ECO:0000313" key="5">
    <source>
        <dbReference type="EMBL" id="JAT29989.1"/>
    </source>
</evidence>
<reference evidence="5" key="1">
    <citation type="submission" date="2015-11" db="EMBL/GenBank/DDBJ databases">
        <title>De novo transcriptome assembly of four potential Pierce s Disease insect vectors from Arizona vineyards.</title>
        <authorList>
            <person name="Tassone E.E."/>
        </authorList>
    </citation>
    <scope>NUCLEOTIDE SEQUENCE</scope>
</reference>
<evidence type="ECO:0000256" key="3">
    <source>
        <dbReference type="ARBA" id="ARBA00044072"/>
    </source>
</evidence>
<protein>
    <recommendedName>
        <fullName evidence="3">Synaptic plasticity regulator PANTS</fullName>
    </recommendedName>
    <alternativeName>
        <fullName evidence="4">Plasticity-associated neural transcript short</fullName>
    </alternativeName>
</protein>
<dbReference type="EMBL" id="GEBQ01009988">
    <property type="protein sequence ID" value="JAT29989.1"/>
    <property type="molecule type" value="Transcribed_RNA"/>
</dbReference>
<dbReference type="Pfam" id="PF11326">
    <property type="entry name" value="PANTS-like"/>
    <property type="match status" value="1"/>
</dbReference>
<dbReference type="AlphaFoldDB" id="A0A1B6M217"/>
<accession>A0A1B6M217</accession>
<sequence length="149" mass="17763">MSNNTDESSLSEEQPPKNIWMVRSCHLYDDEYDDCTSIRGRFQQYFVHGKWEDCSSWKHDYYNCKKWKNNNDKNAAEEIIANEEARRIKRLSAHYNNPVWENRAEPPPDWNAPLPPYLEDKLKNTYLDLKAKQLREGQVLTADRFCTLM</sequence>
<dbReference type="GO" id="GO:0043083">
    <property type="term" value="C:synaptic cleft"/>
    <property type="evidence" value="ECO:0007669"/>
    <property type="project" value="UniProtKB-SubCell"/>
</dbReference>
<evidence type="ECO:0000256" key="4">
    <source>
        <dbReference type="ARBA" id="ARBA00044235"/>
    </source>
</evidence>
<evidence type="ECO:0000256" key="2">
    <source>
        <dbReference type="ARBA" id="ARBA00043942"/>
    </source>
</evidence>
<name>A0A1B6M217_9HEMI</name>
<evidence type="ECO:0000256" key="1">
    <source>
        <dbReference type="ARBA" id="ARBA00006412"/>
    </source>
</evidence>
<comment type="similarity">
    <text evidence="1">Belongs to the UPF0545 family.</text>
</comment>
<gene>
    <name evidence="5" type="ORF">g.17716</name>
</gene>
<proteinExistence type="inferred from homology"/>
<dbReference type="PANTHER" id="PTHR28052:SF1">
    <property type="entry name" value="UPF0545 PROTEIN C22ORF39"/>
    <property type="match status" value="1"/>
</dbReference>
<comment type="subcellular location">
    <subcellularLocation>
        <location evidence="2">Synaptic cleft</location>
    </subcellularLocation>
</comment>
<organism evidence="5">
    <name type="scientific">Graphocephala atropunctata</name>
    <dbReference type="NCBI Taxonomy" id="36148"/>
    <lineage>
        <taxon>Eukaryota</taxon>
        <taxon>Metazoa</taxon>
        <taxon>Ecdysozoa</taxon>
        <taxon>Arthropoda</taxon>
        <taxon>Hexapoda</taxon>
        <taxon>Insecta</taxon>
        <taxon>Pterygota</taxon>
        <taxon>Neoptera</taxon>
        <taxon>Paraneoptera</taxon>
        <taxon>Hemiptera</taxon>
        <taxon>Auchenorrhyncha</taxon>
        <taxon>Membracoidea</taxon>
        <taxon>Cicadellidae</taxon>
        <taxon>Cicadellinae</taxon>
        <taxon>Cicadellini</taxon>
        <taxon>Graphocephala</taxon>
    </lineage>
</organism>